<dbReference type="EMBL" id="JBHUEE010000002">
    <property type="protein sequence ID" value="MFD1717373.1"/>
    <property type="molecule type" value="Genomic_DNA"/>
</dbReference>
<keyword evidence="2" id="KW-0378">Hydrolase</keyword>
<keyword evidence="3" id="KW-1185">Reference proteome</keyword>
<protein>
    <submittedName>
        <fullName evidence="2">Alpha/beta fold hydrolase</fullName>
    </submittedName>
</protein>
<dbReference type="InterPro" id="IPR050266">
    <property type="entry name" value="AB_hydrolase_sf"/>
</dbReference>
<feature type="domain" description="AB hydrolase-1" evidence="1">
    <location>
        <begin position="14"/>
        <end position="233"/>
    </location>
</feature>
<sequence>MNLAVKVSGAGPRVLLLHCDASTGAADWKRQEPLAQRWTLVVPDRPGYGDSPHVRVDFETEPQAHRPLLGDGAHLVGHSYGGVVAMFLAAAEPDRVRSLTVIEPPALGLSEDPEVVRTRDELAAVYAEQLDPFDFYTKFCAAIGERPWPRRPLPPELDAGVRALQREHVPWHARPDLDALRAAPFPILAVSGGHHPAFEAVCDTIAEATGAERATVPGRRHMVPLVGEPFNELVETFWSRAETLLDGETSKRAQTNTLVYTNCDQADRSVRRGDNRACG</sequence>
<organism evidence="2 3">
    <name type="scientific">Georgenia deserti</name>
    <dbReference type="NCBI Taxonomy" id="2093781"/>
    <lineage>
        <taxon>Bacteria</taxon>
        <taxon>Bacillati</taxon>
        <taxon>Actinomycetota</taxon>
        <taxon>Actinomycetes</taxon>
        <taxon>Micrococcales</taxon>
        <taxon>Bogoriellaceae</taxon>
        <taxon>Georgenia</taxon>
    </lineage>
</organism>
<dbReference type="Gene3D" id="3.40.50.1820">
    <property type="entry name" value="alpha/beta hydrolase"/>
    <property type="match status" value="1"/>
</dbReference>
<dbReference type="InterPro" id="IPR029058">
    <property type="entry name" value="AB_hydrolase_fold"/>
</dbReference>
<dbReference type="GO" id="GO:0016787">
    <property type="term" value="F:hydrolase activity"/>
    <property type="evidence" value="ECO:0007669"/>
    <property type="project" value="UniProtKB-KW"/>
</dbReference>
<accession>A0ABW4L3G4</accession>
<evidence type="ECO:0000313" key="2">
    <source>
        <dbReference type="EMBL" id="MFD1717373.1"/>
    </source>
</evidence>
<proteinExistence type="predicted"/>
<name>A0ABW4L3G4_9MICO</name>
<reference evidence="3" key="1">
    <citation type="journal article" date="2019" name="Int. J. Syst. Evol. Microbiol.">
        <title>The Global Catalogue of Microorganisms (GCM) 10K type strain sequencing project: providing services to taxonomists for standard genome sequencing and annotation.</title>
        <authorList>
            <consortium name="The Broad Institute Genomics Platform"/>
            <consortium name="The Broad Institute Genome Sequencing Center for Infectious Disease"/>
            <person name="Wu L."/>
            <person name="Ma J."/>
        </authorList>
    </citation>
    <scope>NUCLEOTIDE SEQUENCE [LARGE SCALE GENOMIC DNA]</scope>
    <source>
        <strain evidence="3">JCM 17130</strain>
    </source>
</reference>
<gene>
    <name evidence="2" type="ORF">ACFSE6_05980</name>
</gene>
<dbReference type="PANTHER" id="PTHR43798">
    <property type="entry name" value="MONOACYLGLYCEROL LIPASE"/>
    <property type="match status" value="1"/>
</dbReference>
<dbReference type="SUPFAM" id="SSF53474">
    <property type="entry name" value="alpha/beta-Hydrolases"/>
    <property type="match status" value="1"/>
</dbReference>
<evidence type="ECO:0000259" key="1">
    <source>
        <dbReference type="Pfam" id="PF12697"/>
    </source>
</evidence>
<dbReference type="Pfam" id="PF12697">
    <property type="entry name" value="Abhydrolase_6"/>
    <property type="match status" value="1"/>
</dbReference>
<dbReference type="RefSeq" id="WP_388003478.1">
    <property type="nucleotide sequence ID" value="NZ_JBHUEE010000002.1"/>
</dbReference>
<dbReference type="PANTHER" id="PTHR43798:SF33">
    <property type="entry name" value="HYDROLASE, PUTATIVE (AFU_ORTHOLOGUE AFUA_2G14860)-RELATED"/>
    <property type="match status" value="1"/>
</dbReference>
<dbReference type="InterPro" id="IPR000073">
    <property type="entry name" value="AB_hydrolase_1"/>
</dbReference>
<evidence type="ECO:0000313" key="3">
    <source>
        <dbReference type="Proteomes" id="UP001597277"/>
    </source>
</evidence>
<dbReference type="Proteomes" id="UP001597277">
    <property type="component" value="Unassembled WGS sequence"/>
</dbReference>
<comment type="caution">
    <text evidence="2">The sequence shown here is derived from an EMBL/GenBank/DDBJ whole genome shotgun (WGS) entry which is preliminary data.</text>
</comment>